<evidence type="ECO:0000313" key="5">
    <source>
        <dbReference type="EMBL" id="GAX89444.1"/>
    </source>
</evidence>
<name>A0A292YM31_9BACL</name>
<comment type="similarity">
    <text evidence="1">Belongs to the leucine-binding protein family.</text>
</comment>
<comment type="caution">
    <text evidence="5">The sequence shown here is derived from an EMBL/GenBank/DDBJ whole genome shotgun (WGS) entry which is preliminary data.</text>
</comment>
<dbReference type="PANTHER" id="PTHR30483:SF6">
    <property type="entry name" value="PERIPLASMIC BINDING PROTEIN OF ABC TRANSPORTER FOR NATURAL AMINO ACIDS"/>
    <property type="match status" value="1"/>
</dbReference>
<proteinExistence type="inferred from homology"/>
<evidence type="ECO:0000256" key="3">
    <source>
        <dbReference type="SAM" id="SignalP"/>
    </source>
</evidence>
<dbReference type="PANTHER" id="PTHR30483">
    <property type="entry name" value="LEUCINE-SPECIFIC-BINDING PROTEIN"/>
    <property type="match status" value="1"/>
</dbReference>
<dbReference type="AlphaFoldDB" id="A0A292YM31"/>
<evidence type="ECO:0000313" key="6">
    <source>
        <dbReference type="Proteomes" id="UP000217785"/>
    </source>
</evidence>
<dbReference type="PROSITE" id="PS51257">
    <property type="entry name" value="PROKAR_LIPOPROTEIN"/>
    <property type="match status" value="1"/>
</dbReference>
<dbReference type="Proteomes" id="UP000217785">
    <property type="component" value="Unassembled WGS sequence"/>
</dbReference>
<evidence type="ECO:0000256" key="2">
    <source>
        <dbReference type="ARBA" id="ARBA00022729"/>
    </source>
</evidence>
<evidence type="ECO:0000259" key="4">
    <source>
        <dbReference type="Pfam" id="PF13458"/>
    </source>
</evidence>
<dbReference type="CDD" id="cd06328">
    <property type="entry name" value="PBP1_SBP-like"/>
    <property type="match status" value="1"/>
</dbReference>
<accession>A0A292YM31</accession>
<dbReference type="SUPFAM" id="SSF53822">
    <property type="entry name" value="Periplasmic binding protein-like I"/>
    <property type="match status" value="1"/>
</dbReference>
<dbReference type="Gene3D" id="3.40.50.2300">
    <property type="match status" value="2"/>
</dbReference>
<organism evidence="5 6">
    <name type="scientific">Effusibacillus lacus</name>
    <dbReference type="NCBI Taxonomy" id="1348429"/>
    <lineage>
        <taxon>Bacteria</taxon>
        <taxon>Bacillati</taxon>
        <taxon>Bacillota</taxon>
        <taxon>Bacilli</taxon>
        <taxon>Bacillales</taxon>
        <taxon>Alicyclobacillaceae</taxon>
        <taxon>Effusibacillus</taxon>
    </lineage>
</organism>
<dbReference type="InterPro" id="IPR028081">
    <property type="entry name" value="Leu-bd"/>
</dbReference>
<feature type="signal peptide" evidence="3">
    <location>
        <begin position="1"/>
        <end position="22"/>
    </location>
</feature>
<dbReference type="RefSeq" id="WP_096181136.1">
    <property type="nucleotide sequence ID" value="NZ_BDUF01000022.1"/>
</dbReference>
<sequence>MQTRRFGRIGLVSVLSASLLMASACGNSTETGGKETGGKETKTPIKIGVVTSKTGPLEAYGKQELNGLKLGIKYATGGTNEVLGRKIEIIEEDDQFKPEEGKNKARKLLEEDKVDILQGTASSPVALAITDLAKENKKIFMIDPATADDLTGAQFHKYVFRTGRNTGQDWAAGAKYAVENLGKTFYHIAPDNAFGKSSAAAARAAIEKLGGQIVKEDFAPATTQDFTPYLQRAIQSNAKVLLITWAGATPLFKQINELGVYQKMTVYTGIPDLAGIKSMGDGAEGMVGFNTYHYTLPKTKENDWLVENHKKEYGTVPDLFTAGGFAAGIAIVEGIKKAGSTDGDKIAAALEGFKFRAAKGEYTFRKEDHQALQPMYIVKLKKKDGELVPELIKELSPEETAPPITVK</sequence>
<dbReference type="InterPro" id="IPR051010">
    <property type="entry name" value="BCAA_transport"/>
</dbReference>
<dbReference type="InterPro" id="IPR028082">
    <property type="entry name" value="Peripla_BP_I"/>
</dbReference>
<feature type="domain" description="Leucine-binding protein" evidence="4">
    <location>
        <begin position="44"/>
        <end position="383"/>
    </location>
</feature>
<protein>
    <submittedName>
        <fullName evidence="5">ABC transporter permease</fullName>
    </submittedName>
</protein>
<dbReference type="OrthoDB" id="9794229at2"/>
<evidence type="ECO:0000256" key="1">
    <source>
        <dbReference type="ARBA" id="ARBA00010062"/>
    </source>
</evidence>
<reference evidence="6" key="1">
    <citation type="submission" date="2017-07" db="EMBL/GenBank/DDBJ databases">
        <title>Draft genome sequence of Effusibacillus lacus strain skLN1.</title>
        <authorList>
            <person name="Watanabe M."/>
            <person name="Kojima H."/>
            <person name="Fukui M."/>
        </authorList>
    </citation>
    <scope>NUCLEOTIDE SEQUENCE [LARGE SCALE GENOMIC DNA]</scope>
    <source>
        <strain evidence="6">skLN1</strain>
    </source>
</reference>
<feature type="chain" id="PRO_5038793491" evidence="3">
    <location>
        <begin position="23"/>
        <end position="407"/>
    </location>
</feature>
<dbReference type="Pfam" id="PF13458">
    <property type="entry name" value="Peripla_BP_6"/>
    <property type="match status" value="1"/>
</dbReference>
<dbReference type="EMBL" id="BDUF01000022">
    <property type="protein sequence ID" value="GAX89444.1"/>
    <property type="molecule type" value="Genomic_DNA"/>
</dbReference>
<keyword evidence="6" id="KW-1185">Reference proteome</keyword>
<keyword evidence="2 3" id="KW-0732">Signal</keyword>